<sequence length="102" mass="11236">MRITDDLSVSVLLACASFYMIGSPGLLSGLKSTETCTDSLGYVFLLKLAETLRNSPKLTETLLNSPKLTETHRNSPKLTETLRNSPKLTKTLRNSPKLSKTH</sequence>
<protein>
    <submittedName>
        <fullName evidence="2">Adhesive plaque matrix protein</fullName>
    </submittedName>
</protein>
<evidence type="ECO:0000313" key="2">
    <source>
        <dbReference type="EMBL" id="GFO43003.1"/>
    </source>
</evidence>
<comment type="caution">
    <text evidence="2">The sequence shown here is derived from an EMBL/GenBank/DDBJ whole genome shotgun (WGS) entry which is preliminary data.</text>
</comment>
<dbReference type="Proteomes" id="UP000735302">
    <property type="component" value="Unassembled WGS sequence"/>
</dbReference>
<keyword evidence="3" id="KW-1185">Reference proteome</keyword>
<reference evidence="2 3" key="1">
    <citation type="journal article" date="2021" name="Elife">
        <title>Chloroplast acquisition without the gene transfer in kleptoplastic sea slugs, Plakobranchus ocellatus.</title>
        <authorList>
            <person name="Maeda T."/>
            <person name="Takahashi S."/>
            <person name="Yoshida T."/>
            <person name="Shimamura S."/>
            <person name="Takaki Y."/>
            <person name="Nagai Y."/>
            <person name="Toyoda A."/>
            <person name="Suzuki Y."/>
            <person name="Arimoto A."/>
            <person name="Ishii H."/>
            <person name="Satoh N."/>
            <person name="Nishiyama T."/>
            <person name="Hasebe M."/>
            <person name="Maruyama T."/>
            <person name="Minagawa J."/>
            <person name="Obokata J."/>
            <person name="Shigenobu S."/>
        </authorList>
    </citation>
    <scope>NUCLEOTIDE SEQUENCE [LARGE SCALE GENOMIC DNA]</scope>
</reference>
<dbReference type="EMBL" id="BLXT01007853">
    <property type="protein sequence ID" value="GFO43003.1"/>
    <property type="molecule type" value="Genomic_DNA"/>
</dbReference>
<feature type="compositionally biased region" description="Polar residues" evidence="1">
    <location>
        <begin position="76"/>
        <end position="102"/>
    </location>
</feature>
<feature type="region of interest" description="Disordered" evidence="1">
    <location>
        <begin position="63"/>
        <end position="102"/>
    </location>
</feature>
<organism evidence="2 3">
    <name type="scientific">Plakobranchus ocellatus</name>
    <dbReference type="NCBI Taxonomy" id="259542"/>
    <lineage>
        <taxon>Eukaryota</taxon>
        <taxon>Metazoa</taxon>
        <taxon>Spiralia</taxon>
        <taxon>Lophotrochozoa</taxon>
        <taxon>Mollusca</taxon>
        <taxon>Gastropoda</taxon>
        <taxon>Heterobranchia</taxon>
        <taxon>Euthyneura</taxon>
        <taxon>Panpulmonata</taxon>
        <taxon>Sacoglossa</taxon>
        <taxon>Placobranchoidea</taxon>
        <taxon>Plakobranchidae</taxon>
        <taxon>Plakobranchus</taxon>
    </lineage>
</organism>
<name>A0AAV4DFK4_9GAST</name>
<proteinExistence type="predicted"/>
<dbReference type="AlphaFoldDB" id="A0AAV4DFK4"/>
<gene>
    <name evidence="2" type="ORF">PoB_006950800</name>
</gene>
<evidence type="ECO:0000313" key="3">
    <source>
        <dbReference type="Proteomes" id="UP000735302"/>
    </source>
</evidence>
<accession>A0AAV4DFK4</accession>
<evidence type="ECO:0000256" key="1">
    <source>
        <dbReference type="SAM" id="MobiDB-lite"/>
    </source>
</evidence>